<feature type="transmembrane region" description="Helical" evidence="1">
    <location>
        <begin position="57"/>
        <end position="80"/>
    </location>
</feature>
<keyword evidence="1" id="KW-1133">Transmembrane helix</keyword>
<feature type="transmembrane region" description="Helical" evidence="1">
    <location>
        <begin position="24"/>
        <end position="45"/>
    </location>
</feature>
<dbReference type="AlphaFoldDB" id="A0A0M4KDV7"/>
<keyword evidence="1" id="KW-0812">Transmembrane</keyword>
<dbReference type="RefSeq" id="WP_053945809.1">
    <property type="nucleotide sequence ID" value="NZ_CP012622.1"/>
</dbReference>
<proteinExistence type="predicted"/>
<accession>A0A0M4KDV7</accession>
<name>A0A0M4KDV7_9MOLU</name>
<keyword evidence="3" id="KW-1185">Reference proteome</keyword>
<dbReference type="PATRIC" id="fig|362837.3.peg.122"/>
<protein>
    <submittedName>
        <fullName evidence="2">Uncharacterized protein</fullName>
    </submittedName>
</protein>
<dbReference type="STRING" id="362837.SCANT_v1c01220"/>
<dbReference type="Proteomes" id="UP000063919">
    <property type="component" value="Chromosome"/>
</dbReference>
<evidence type="ECO:0000313" key="2">
    <source>
        <dbReference type="EMBL" id="ALD66032.1"/>
    </source>
</evidence>
<evidence type="ECO:0000256" key="1">
    <source>
        <dbReference type="SAM" id="Phobius"/>
    </source>
</evidence>
<organism evidence="2 3">
    <name type="scientific">Spiroplasma cantharicola</name>
    <dbReference type="NCBI Taxonomy" id="362837"/>
    <lineage>
        <taxon>Bacteria</taxon>
        <taxon>Bacillati</taxon>
        <taxon>Mycoplasmatota</taxon>
        <taxon>Mollicutes</taxon>
        <taxon>Entomoplasmatales</taxon>
        <taxon>Spiroplasmataceae</taxon>
        <taxon>Spiroplasma</taxon>
    </lineage>
</organism>
<feature type="transmembrane region" description="Helical" evidence="1">
    <location>
        <begin position="552"/>
        <end position="573"/>
    </location>
</feature>
<keyword evidence="1" id="KW-0472">Membrane</keyword>
<feature type="transmembrane region" description="Helical" evidence="1">
    <location>
        <begin position="174"/>
        <end position="194"/>
    </location>
</feature>
<gene>
    <name evidence="2" type="ORF">SCANT_v1c01220</name>
</gene>
<dbReference type="KEGG" id="scj:SCANT_v1c01220"/>
<dbReference type="EMBL" id="CP012622">
    <property type="protein sequence ID" value="ALD66032.1"/>
    <property type="molecule type" value="Genomic_DNA"/>
</dbReference>
<feature type="transmembrane region" description="Helical" evidence="1">
    <location>
        <begin position="144"/>
        <end position="167"/>
    </location>
</feature>
<evidence type="ECO:0000313" key="3">
    <source>
        <dbReference type="Proteomes" id="UP000063919"/>
    </source>
</evidence>
<feature type="transmembrane region" description="Helical" evidence="1">
    <location>
        <begin position="101"/>
        <end position="124"/>
    </location>
</feature>
<dbReference type="OrthoDB" id="389080at2"/>
<reference evidence="2 3" key="1">
    <citation type="journal article" date="2015" name="Genome Announc.">
        <title>Complete Genome Sequence of Spiroplasma cantharicola CC-1T (DSM 21588), a Bacterium Isolated from Soldier Beetle (Cantharis carolinus).</title>
        <authorList>
            <person name="Lo W.S."/>
            <person name="Liu P.Y."/>
            <person name="Kuo C.H."/>
        </authorList>
    </citation>
    <scope>NUCLEOTIDE SEQUENCE [LARGE SCALE GENOMIC DNA]</scope>
    <source>
        <strain evidence="2 3">CC-1</strain>
    </source>
</reference>
<sequence length="584" mass="69744">MKKIIPSIWIIKFSFKSIIKEKSFLIFNGIYLLFSLFIAIYSVIQKNSSDFLLIFDYYVLLSIFVILFILCLRLAQYFYLVKKEDKTLNIIITQQISRSKLFNLQFISFILLMLINITLSYLLINILHILFTLKINNFLIRVTSVYFLYALLSCVFLLSFFLLISLLTNIQVSTIIATLILSTTFISNMPYIFLIKGEEAKKISVDYNSSKTTLYVNEVYDSFDLKKQVLNKELKYSNLSLEIYNNFLENQYETDPNLLNNFESASNINKRINFWQEMGIVEKQSKEVNLTTPTRILAVNNNSTISKWKNDEITFKINLEYKFLTIEELQQKMHLGSLSDKQKKLLQEFIEFTQYITNYFTSFQSKFASLFESFIFLNDETNIEKNYIKNETKPEEENMLFDKKYLVEMYQNYFSFSDNKLRLENKKIEKLIEQDFYWPTMLSMRILEDYFIRYTNNMVILENSNVVKDEDWKLYNKSRTIFNSFFYFNFISNTLQSYTYFGGRSYEDFWFEPESSSRIFFNKQDNLFIAKPSYTFKLDDQNKIIPETYYNYLNPLFYILIQASIATINYFIAKNKFKKLDLKG</sequence>